<organism evidence="1 2">
    <name type="scientific">Heliomicrobium gestii</name>
    <name type="common">Heliobacterium gestii</name>
    <dbReference type="NCBI Taxonomy" id="2699"/>
    <lineage>
        <taxon>Bacteria</taxon>
        <taxon>Bacillati</taxon>
        <taxon>Bacillota</taxon>
        <taxon>Clostridia</taxon>
        <taxon>Eubacteriales</taxon>
        <taxon>Heliobacteriaceae</taxon>
        <taxon>Heliomicrobium</taxon>
    </lineage>
</organism>
<gene>
    <name evidence="1" type="ORF">GTO89_04435</name>
</gene>
<evidence type="ECO:0000313" key="1">
    <source>
        <dbReference type="EMBL" id="MZP42288.1"/>
    </source>
</evidence>
<accession>A0A845L7T7</accession>
<dbReference type="Proteomes" id="UP000471031">
    <property type="component" value="Unassembled WGS sequence"/>
</dbReference>
<evidence type="ECO:0000313" key="2">
    <source>
        <dbReference type="Proteomes" id="UP000471031"/>
    </source>
</evidence>
<dbReference type="EMBL" id="WXEX01000003">
    <property type="protein sequence ID" value="MZP42288.1"/>
    <property type="molecule type" value="Genomic_DNA"/>
</dbReference>
<reference evidence="1 2" key="1">
    <citation type="submission" date="2020-01" db="EMBL/GenBank/DDBJ databases">
        <title>Whole genome sequence of Heliobacterium gestii DSM 11169.</title>
        <authorList>
            <person name="Kyndt J.A."/>
            <person name="Meyer T.E."/>
        </authorList>
    </citation>
    <scope>NUCLEOTIDE SEQUENCE [LARGE SCALE GENOMIC DNA]</scope>
    <source>
        <strain evidence="1 2">DSM 11169</strain>
    </source>
</reference>
<dbReference type="AlphaFoldDB" id="A0A845L7T7"/>
<protein>
    <submittedName>
        <fullName evidence="1">Uncharacterized protein</fullName>
    </submittedName>
</protein>
<name>A0A845L7T7_HELGE</name>
<dbReference type="OrthoDB" id="1898447at2"/>
<sequence length="256" mass="28428">MNKMKLLLDVVKAMKEKDVFKGALTVEGARDGVTVLKFGNDFEVSDTVKAKVCAEVNDGDRVLKHESSTEFSRSCGGHGFHRRHFHHGFHRHGFHGHSFHGHCRLGRHGIKGFFERMNVALTLLSHVQVEAQEDKTVLVSFDSDALPAEMRATIHQRIKERHLHCGHGFERAGAPVEAPFHGEHGGHGVHGGHGSHGPLGMVHRFLPSAQGRVRCKALINEANEIIMIAADMEGKRQGAEEAMEDVKLNAQVRFVW</sequence>
<comment type="caution">
    <text evidence="1">The sequence shown here is derived from an EMBL/GenBank/DDBJ whole genome shotgun (WGS) entry which is preliminary data.</text>
</comment>
<keyword evidence="2" id="KW-1185">Reference proteome</keyword>
<proteinExistence type="predicted"/>
<dbReference type="RefSeq" id="WP_161260862.1">
    <property type="nucleotide sequence ID" value="NZ_JAFBDC010000006.1"/>
</dbReference>